<dbReference type="EMBL" id="QXXA01000016">
    <property type="protein sequence ID" value="NBI07862.1"/>
    <property type="molecule type" value="Genomic_DNA"/>
</dbReference>
<evidence type="ECO:0000256" key="6">
    <source>
        <dbReference type="SAM" id="MobiDB-lite"/>
    </source>
</evidence>
<dbReference type="PANTHER" id="PTHR30435:SF1">
    <property type="entry name" value="FLAGELLAR HOOK PROTEIN FLGE"/>
    <property type="match status" value="1"/>
</dbReference>
<dbReference type="Pfam" id="PF00460">
    <property type="entry name" value="Flg_bb_rod"/>
    <property type="match status" value="1"/>
</dbReference>
<feature type="domain" description="Flagellar hook protein FlgE D2" evidence="9">
    <location>
        <begin position="169"/>
        <end position="294"/>
    </location>
</feature>
<keyword evidence="4 5" id="KW-0975">Bacterial flagellum</keyword>
<dbReference type="OrthoDB" id="9804559at2"/>
<evidence type="ECO:0000256" key="4">
    <source>
        <dbReference type="ARBA" id="ARBA00023143"/>
    </source>
</evidence>
<feature type="compositionally biased region" description="Gly residues" evidence="6">
    <location>
        <begin position="52"/>
        <end position="61"/>
    </location>
</feature>
<evidence type="ECO:0000313" key="11">
    <source>
        <dbReference type="EMBL" id="NBI07862.1"/>
    </source>
</evidence>
<dbReference type="Pfam" id="PF22692">
    <property type="entry name" value="LlgE_F_G_D1"/>
    <property type="match status" value="1"/>
</dbReference>
<dbReference type="InterPro" id="IPR011491">
    <property type="entry name" value="FlgE_D2"/>
</dbReference>
<evidence type="ECO:0000256" key="5">
    <source>
        <dbReference type="RuleBase" id="RU362116"/>
    </source>
</evidence>
<dbReference type="NCBIfam" id="TIGR03506">
    <property type="entry name" value="FlgEFG_subfam"/>
    <property type="match status" value="1"/>
</dbReference>
<evidence type="ECO:0000259" key="9">
    <source>
        <dbReference type="Pfam" id="PF07559"/>
    </source>
</evidence>
<dbReference type="PROSITE" id="PS00588">
    <property type="entry name" value="FLAGELLA_BB_ROD"/>
    <property type="match status" value="1"/>
</dbReference>
<dbReference type="PANTHER" id="PTHR30435">
    <property type="entry name" value="FLAGELLAR PROTEIN"/>
    <property type="match status" value="1"/>
</dbReference>
<dbReference type="InterPro" id="IPR001444">
    <property type="entry name" value="Flag_bb_rod_N"/>
</dbReference>
<comment type="similarity">
    <text evidence="2 5">Belongs to the flagella basal body rod proteins family.</text>
</comment>
<evidence type="ECO:0000259" key="10">
    <source>
        <dbReference type="Pfam" id="PF22692"/>
    </source>
</evidence>
<feature type="region of interest" description="Disordered" evidence="6">
    <location>
        <begin position="52"/>
        <end position="72"/>
    </location>
</feature>
<proteinExistence type="inferred from homology"/>
<evidence type="ECO:0000256" key="2">
    <source>
        <dbReference type="ARBA" id="ARBA00009677"/>
    </source>
</evidence>
<dbReference type="GO" id="GO:0005829">
    <property type="term" value="C:cytosol"/>
    <property type="evidence" value="ECO:0007669"/>
    <property type="project" value="TreeGrafter"/>
</dbReference>
<keyword evidence="11" id="KW-0969">Cilium</keyword>
<dbReference type="GO" id="GO:0009425">
    <property type="term" value="C:bacterial-type flagellum basal body"/>
    <property type="evidence" value="ECO:0007669"/>
    <property type="project" value="UniProtKB-SubCell"/>
</dbReference>
<organism evidence="11 12">
    <name type="scientific">Senegalia massiliensis</name>
    <dbReference type="NCBI Taxonomy" id="1720316"/>
    <lineage>
        <taxon>Bacteria</taxon>
        <taxon>Bacillati</taxon>
        <taxon>Bacillota</taxon>
        <taxon>Clostridia</taxon>
        <taxon>Eubacteriales</taxon>
        <taxon>Clostridiaceae</taxon>
        <taxon>Senegalia</taxon>
    </lineage>
</organism>
<dbReference type="Gene3D" id="2.60.98.20">
    <property type="entry name" value="Flagellar hook protein FlgE"/>
    <property type="match status" value="1"/>
</dbReference>
<comment type="subcellular location">
    <subcellularLocation>
        <location evidence="1 5">Bacterial flagellum basal body</location>
    </subcellularLocation>
</comment>
<feature type="domain" description="Flagellar basal-body/hook protein C-terminal" evidence="8">
    <location>
        <begin position="381"/>
        <end position="425"/>
    </location>
</feature>
<evidence type="ECO:0000256" key="3">
    <source>
        <dbReference type="ARBA" id="ARBA00019015"/>
    </source>
</evidence>
<dbReference type="RefSeq" id="WP_160198330.1">
    <property type="nucleotide sequence ID" value="NZ_QXXA01000016.1"/>
</dbReference>
<dbReference type="Pfam" id="PF07559">
    <property type="entry name" value="FlgE_D2"/>
    <property type="match status" value="1"/>
</dbReference>
<dbReference type="InterPro" id="IPR037058">
    <property type="entry name" value="Falgellar_hook_FlgE_sf"/>
</dbReference>
<evidence type="ECO:0000313" key="12">
    <source>
        <dbReference type="Proteomes" id="UP000467132"/>
    </source>
</evidence>
<dbReference type="InterPro" id="IPR010930">
    <property type="entry name" value="Flg_bb/hook_C_dom"/>
</dbReference>
<dbReference type="InterPro" id="IPR037925">
    <property type="entry name" value="FlgE/F/G-like"/>
</dbReference>
<comment type="function">
    <text evidence="5">A flexible structure which links the flagellar filament to the drive apparatus in the basal body.</text>
</comment>
<sequence length="427" mass="45697">MMSSMYSGVSGLKMHQKKMDVIGNNIANVNTLGYKKGQVTFKEVFSQTVKGAGGAQGGKGGTNPQQVGLGGQLGSINTIHTQGAVQRTDNPTDLMIDRDGYFIISDDASLNNKYYTRAGNFDVDYNGNLVTSDGFKVLGYDNGELSPIQINLTETVEPKASSYIEIIGNLDSRQEISTGTDPDNDEIYYTDTIIKDSLGNSYKVNMEFSKESDNNWSLNIKGVENIDSGDMVPISNDVSDIKLNFDNNGKLTSADSFDIEFDNANGIIFGTPGDNKVSIDLSGINQYANENSAKGFDGGKDGSLAGYSSGVLKGFSIDNFGIITGTFTNGINKSLAQIGLAKFDNNAGLEKIGNNAYKTTANSGEAQIGTASSNGFGSINAGALEMSNVDLSLEFTEMITTQRGFQANSRIITTSDEMLQELVNLKR</sequence>
<keyword evidence="11" id="KW-0966">Cell projection</keyword>
<reference evidence="11 12" key="1">
    <citation type="submission" date="2018-08" db="EMBL/GenBank/DDBJ databases">
        <title>Murine metabolic-syndrome-specific gut microbial biobank.</title>
        <authorList>
            <person name="Liu C."/>
        </authorList>
    </citation>
    <scope>NUCLEOTIDE SEQUENCE [LARGE SCALE GENOMIC DNA]</scope>
    <source>
        <strain evidence="11 12">583</strain>
    </source>
</reference>
<feature type="domain" description="Flagellar hook protein FlgE/F/G-like D1" evidence="10">
    <location>
        <begin position="95"/>
        <end position="150"/>
    </location>
</feature>
<dbReference type="GO" id="GO:0009424">
    <property type="term" value="C:bacterial-type flagellum hook"/>
    <property type="evidence" value="ECO:0007669"/>
    <property type="project" value="TreeGrafter"/>
</dbReference>
<dbReference type="InterPro" id="IPR020013">
    <property type="entry name" value="Flagellar_FlgE/F/G"/>
</dbReference>
<feature type="domain" description="Flagellar basal body rod protein N-terminal" evidence="7">
    <location>
        <begin position="5"/>
        <end position="35"/>
    </location>
</feature>
<evidence type="ECO:0000256" key="1">
    <source>
        <dbReference type="ARBA" id="ARBA00004117"/>
    </source>
</evidence>
<name>A0A845R349_9CLOT</name>
<dbReference type="AlphaFoldDB" id="A0A845R349"/>
<keyword evidence="12" id="KW-1185">Reference proteome</keyword>
<dbReference type="SUPFAM" id="SSF117143">
    <property type="entry name" value="Flagellar hook protein flgE"/>
    <property type="match status" value="1"/>
</dbReference>
<dbReference type="Proteomes" id="UP000467132">
    <property type="component" value="Unassembled WGS sequence"/>
</dbReference>
<keyword evidence="11" id="KW-0282">Flagellum</keyword>
<protein>
    <recommendedName>
        <fullName evidence="3 5">Flagellar hook protein FlgE</fullName>
    </recommendedName>
</protein>
<dbReference type="InterPro" id="IPR053967">
    <property type="entry name" value="LlgE_F_G-like_D1"/>
</dbReference>
<dbReference type="GO" id="GO:0071978">
    <property type="term" value="P:bacterial-type flagellum-dependent swarming motility"/>
    <property type="evidence" value="ECO:0007669"/>
    <property type="project" value="TreeGrafter"/>
</dbReference>
<dbReference type="Pfam" id="PF06429">
    <property type="entry name" value="Flg_bbr_C"/>
    <property type="match status" value="1"/>
</dbReference>
<dbReference type="InterPro" id="IPR019776">
    <property type="entry name" value="Flagellar_basal_body_rod_CS"/>
</dbReference>
<accession>A0A845R349</accession>
<comment type="caution">
    <text evidence="11">The sequence shown here is derived from an EMBL/GenBank/DDBJ whole genome shotgun (WGS) entry which is preliminary data.</text>
</comment>
<evidence type="ECO:0000259" key="8">
    <source>
        <dbReference type="Pfam" id="PF06429"/>
    </source>
</evidence>
<gene>
    <name evidence="11" type="ORF">D3Z33_13460</name>
</gene>
<evidence type="ECO:0000259" key="7">
    <source>
        <dbReference type="Pfam" id="PF00460"/>
    </source>
</evidence>